<evidence type="ECO:0000313" key="3">
    <source>
        <dbReference type="WBParaSite" id="nRc.2.0.1.t36231-RA"/>
    </source>
</evidence>
<dbReference type="Proteomes" id="UP000887565">
    <property type="component" value="Unplaced"/>
</dbReference>
<dbReference type="WBParaSite" id="nRc.2.0.1.t36231-RA">
    <property type="protein sequence ID" value="nRc.2.0.1.t36231-RA"/>
    <property type="gene ID" value="nRc.2.0.1.g36231"/>
</dbReference>
<evidence type="ECO:0000313" key="2">
    <source>
        <dbReference type="Proteomes" id="UP000887565"/>
    </source>
</evidence>
<proteinExistence type="predicted"/>
<organism evidence="2 3">
    <name type="scientific">Romanomermis culicivorax</name>
    <name type="common">Nematode worm</name>
    <dbReference type="NCBI Taxonomy" id="13658"/>
    <lineage>
        <taxon>Eukaryota</taxon>
        <taxon>Metazoa</taxon>
        <taxon>Ecdysozoa</taxon>
        <taxon>Nematoda</taxon>
        <taxon>Enoplea</taxon>
        <taxon>Dorylaimia</taxon>
        <taxon>Mermithida</taxon>
        <taxon>Mermithoidea</taxon>
        <taxon>Mermithidae</taxon>
        <taxon>Romanomermis</taxon>
    </lineage>
</organism>
<reference evidence="3" key="1">
    <citation type="submission" date="2022-11" db="UniProtKB">
        <authorList>
            <consortium name="WormBaseParasite"/>
        </authorList>
    </citation>
    <scope>IDENTIFICATION</scope>
</reference>
<dbReference type="AlphaFoldDB" id="A0A915KDU7"/>
<accession>A0A915KDU7</accession>
<feature type="compositionally biased region" description="Polar residues" evidence="1">
    <location>
        <begin position="1"/>
        <end position="12"/>
    </location>
</feature>
<sequence length="271" mass="29701">MKSFETASTGRMSDTAAVRPTDRLAPDHHRIIVARRDVEPIDEAVKKYNVAVQSEVGPTDLIANFRDPSLSFGKPGIEMAGTEMTGAKSAGAEMVVQKYPRPFTQCFTIDFSLSFFQVSRYTKCPVTISVPLRQECYKSIYEMPNIPCVPLPQVFRYPIAIRMQDLLQLIILKFGAETAGAKVTDTKMAGAEMAGAEMAGAETAIAEITQFLTGWHLNGVVEVRRRNVGTETCLSILCMVFICLSLVKSLCNDENPVAEVTSILGVTGHLE</sequence>
<name>A0A915KDU7_ROMCU</name>
<protein>
    <submittedName>
        <fullName evidence="3">Uncharacterized protein</fullName>
    </submittedName>
</protein>
<feature type="region of interest" description="Disordered" evidence="1">
    <location>
        <begin position="1"/>
        <end position="21"/>
    </location>
</feature>
<evidence type="ECO:0000256" key="1">
    <source>
        <dbReference type="SAM" id="MobiDB-lite"/>
    </source>
</evidence>
<keyword evidence="2" id="KW-1185">Reference proteome</keyword>